<proteinExistence type="predicted"/>
<reference evidence="2" key="1">
    <citation type="submission" date="2020-11" db="EMBL/GenBank/DDBJ databases">
        <authorList>
            <person name="Tran Van P."/>
        </authorList>
    </citation>
    <scope>NUCLEOTIDE SEQUENCE</scope>
</reference>
<feature type="region of interest" description="Disordered" evidence="1">
    <location>
        <begin position="78"/>
        <end position="129"/>
    </location>
</feature>
<feature type="compositionally biased region" description="Acidic residues" evidence="1">
    <location>
        <begin position="114"/>
        <end position="129"/>
    </location>
</feature>
<feature type="region of interest" description="Disordered" evidence="1">
    <location>
        <begin position="1"/>
        <end position="26"/>
    </location>
</feature>
<gene>
    <name evidence="2" type="ORF">TCEB3V08_LOCUS7622</name>
</gene>
<sequence>MSRCESWGAGPGNMSRCERWGAGPGNMSRVAAKRANRKRSYLCREYSGEIVIDSSKNKKCGVTQAVERRVWLAPSAQHLESSAHTSHNGSNHTRSMVVGNDDDSSDDGSSYHEDDLDSSDEEEEGGDGVESVDWDISSLLCHTYYLLTDSTARRALFTQLTGVQQVLWCAVALVFLRIQDLEKAREYSDRSSFGHVIANASIMDMSQGDTT</sequence>
<dbReference type="EMBL" id="OC319238">
    <property type="protein sequence ID" value="CAD7404689.1"/>
    <property type="molecule type" value="Genomic_DNA"/>
</dbReference>
<name>A0A7R9CY84_TIMCR</name>
<feature type="compositionally biased region" description="Polar residues" evidence="1">
    <location>
        <begin position="78"/>
        <end position="94"/>
    </location>
</feature>
<organism evidence="2">
    <name type="scientific">Timema cristinae</name>
    <name type="common">Walking stick</name>
    <dbReference type="NCBI Taxonomy" id="61476"/>
    <lineage>
        <taxon>Eukaryota</taxon>
        <taxon>Metazoa</taxon>
        <taxon>Ecdysozoa</taxon>
        <taxon>Arthropoda</taxon>
        <taxon>Hexapoda</taxon>
        <taxon>Insecta</taxon>
        <taxon>Pterygota</taxon>
        <taxon>Neoptera</taxon>
        <taxon>Polyneoptera</taxon>
        <taxon>Phasmatodea</taxon>
        <taxon>Timematodea</taxon>
        <taxon>Timematoidea</taxon>
        <taxon>Timematidae</taxon>
        <taxon>Timema</taxon>
    </lineage>
</organism>
<evidence type="ECO:0000256" key="1">
    <source>
        <dbReference type="SAM" id="MobiDB-lite"/>
    </source>
</evidence>
<accession>A0A7R9CY84</accession>
<protein>
    <submittedName>
        <fullName evidence="2">Uncharacterized protein</fullName>
    </submittedName>
</protein>
<evidence type="ECO:0000313" key="2">
    <source>
        <dbReference type="EMBL" id="CAD7404689.1"/>
    </source>
</evidence>
<dbReference type="AlphaFoldDB" id="A0A7R9CY84"/>